<dbReference type="EMBL" id="JARBHB010000001">
    <property type="protein sequence ID" value="KAJ8895043.1"/>
    <property type="molecule type" value="Genomic_DNA"/>
</dbReference>
<evidence type="ECO:0000313" key="3">
    <source>
        <dbReference type="Proteomes" id="UP001159363"/>
    </source>
</evidence>
<organism evidence="2 3">
    <name type="scientific">Dryococelus australis</name>
    <dbReference type="NCBI Taxonomy" id="614101"/>
    <lineage>
        <taxon>Eukaryota</taxon>
        <taxon>Metazoa</taxon>
        <taxon>Ecdysozoa</taxon>
        <taxon>Arthropoda</taxon>
        <taxon>Hexapoda</taxon>
        <taxon>Insecta</taxon>
        <taxon>Pterygota</taxon>
        <taxon>Neoptera</taxon>
        <taxon>Polyneoptera</taxon>
        <taxon>Phasmatodea</taxon>
        <taxon>Verophasmatodea</taxon>
        <taxon>Anareolatae</taxon>
        <taxon>Phasmatidae</taxon>
        <taxon>Eurycanthinae</taxon>
        <taxon>Dryococelus</taxon>
    </lineage>
</organism>
<dbReference type="Proteomes" id="UP001159363">
    <property type="component" value="Chromosome 1"/>
</dbReference>
<evidence type="ECO:0000256" key="1">
    <source>
        <dbReference type="SAM" id="MobiDB-lite"/>
    </source>
</evidence>
<protein>
    <submittedName>
        <fullName evidence="2">Uncharacterized protein</fullName>
    </submittedName>
</protein>
<gene>
    <name evidence="2" type="ORF">PR048_000367</name>
</gene>
<sequence>MPFSLGRNSVSYDLYRAFRERRTGNTGVIERYLALSRQPPTLGARVVIYEHADLRAVSKCKHNEGLHYQTLYARTKREEAGPRGIDSAPRGKGLVMVADSPPSRAHFRGVSVHHSTLAIGGRVSSQRSAPPVNSRTGPSNCIPTTWPGREQASYSGARAAFSIRGPEFAVCRRRRRPLPRAVPSTSSRGKNNNRALITTNKTTITFWNIALKCLLVDHRHKALRIAEVRPQLLPPTQVVLATKMASYVSQMLEREVSHLAPGRGGLVVRLLASHLTEPGLIPDKVAPRFSHVRILPDYTVGRRVFSGSPVSPALSFRFYYILTSLHPHRLSRFRC</sequence>
<comment type="caution">
    <text evidence="2">The sequence shown here is derived from an EMBL/GenBank/DDBJ whole genome shotgun (WGS) entry which is preliminary data.</text>
</comment>
<name>A0ABQ9IGP7_9NEOP</name>
<accession>A0ABQ9IGP7</accession>
<proteinExistence type="predicted"/>
<evidence type="ECO:0000313" key="2">
    <source>
        <dbReference type="EMBL" id="KAJ8895043.1"/>
    </source>
</evidence>
<feature type="compositionally biased region" description="Polar residues" evidence="1">
    <location>
        <begin position="123"/>
        <end position="143"/>
    </location>
</feature>
<keyword evidence="3" id="KW-1185">Reference proteome</keyword>
<reference evidence="2 3" key="1">
    <citation type="submission" date="2023-02" db="EMBL/GenBank/DDBJ databases">
        <title>LHISI_Scaffold_Assembly.</title>
        <authorList>
            <person name="Stuart O.P."/>
            <person name="Cleave R."/>
            <person name="Magrath M.J.L."/>
            <person name="Mikheyev A.S."/>
        </authorList>
    </citation>
    <scope>NUCLEOTIDE SEQUENCE [LARGE SCALE GENOMIC DNA]</scope>
    <source>
        <strain evidence="2">Daus_M_001</strain>
        <tissue evidence="2">Leg muscle</tissue>
    </source>
</reference>
<feature type="region of interest" description="Disordered" evidence="1">
    <location>
        <begin position="122"/>
        <end position="147"/>
    </location>
</feature>